<evidence type="ECO:0000313" key="5">
    <source>
        <dbReference type="Proteomes" id="UP000593932"/>
    </source>
</evidence>
<keyword evidence="5" id="KW-1185">Reference proteome</keyword>
<dbReference type="Proteomes" id="UP000593932">
    <property type="component" value="Chromosome"/>
</dbReference>
<dbReference type="Pfam" id="PF04397">
    <property type="entry name" value="LytTR"/>
    <property type="match status" value="1"/>
</dbReference>
<name>A0A7S6UN93_9GAMM</name>
<keyword evidence="2" id="KW-0472">Membrane</keyword>
<protein>
    <submittedName>
        <fullName evidence="4">LytTR family transcriptional regulator</fullName>
    </submittedName>
</protein>
<dbReference type="EMBL" id="CP063657">
    <property type="protein sequence ID" value="QOW23334.1"/>
    <property type="molecule type" value="Genomic_DNA"/>
</dbReference>
<dbReference type="SMART" id="SM00850">
    <property type="entry name" value="LytTR"/>
    <property type="match status" value="1"/>
</dbReference>
<dbReference type="RefSeq" id="WP_194035802.1">
    <property type="nucleotide sequence ID" value="NZ_CP063657.1"/>
</dbReference>
<organism evidence="4 5">
    <name type="scientific">Novilysobacter avium</name>
    <dbReference type="NCBI Taxonomy" id="2781023"/>
    <lineage>
        <taxon>Bacteria</taxon>
        <taxon>Pseudomonadati</taxon>
        <taxon>Pseudomonadota</taxon>
        <taxon>Gammaproteobacteria</taxon>
        <taxon>Lysobacterales</taxon>
        <taxon>Lysobacteraceae</taxon>
        <taxon>Novilysobacter</taxon>
    </lineage>
</organism>
<keyword evidence="1" id="KW-0902">Two-component regulatory system</keyword>
<gene>
    <name evidence="4" type="ORF">INQ42_07050</name>
</gene>
<dbReference type="PROSITE" id="PS50930">
    <property type="entry name" value="HTH_LYTTR"/>
    <property type="match status" value="1"/>
</dbReference>
<feature type="transmembrane region" description="Helical" evidence="2">
    <location>
        <begin position="21"/>
        <end position="38"/>
    </location>
</feature>
<feature type="domain" description="HTH LytTR-type" evidence="3">
    <location>
        <begin position="186"/>
        <end position="290"/>
    </location>
</feature>
<keyword evidence="2" id="KW-1133">Transmembrane helix</keyword>
<dbReference type="InterPro" id="IPR012379">
    <property type="entry name" value="LytTR_MHYE"/>
</dbReference>
<dbReference type="InterPro" id="IPR046947">
    <property type="entry name" value="LytR-like"/>
</dbReference>
<feature type="transmembrane region" description="Helical" evidence="2">
    <location>
        <begin position="58"/>
        <end position="76"/>
    </location>
</feature>
<evidence type="ECO:0000259" key="3">
    <source>
        <dbReference type="PROSITE" id="PS50930"/>
    </source>
</evidence>
<feature type="transmembrane region" description="Helical" evidence="2">
    <location>
        <begin position="91"/>
        <end position="112"/>
    </location>
</feature>
<proteinExistence type="predicted"/>
<dbReference type="PIRSF" id="PIRSF031767">
    <property type="entry name" value="MHYE_LytTR"/>
    <property type="match status" value="1"/>
</dbReference>
<dbReference type="PANTHER" id="PTHR37299">
    <property type="entry name" value="TRANSCRIPTIONAL REGULATOR-RELATED"/>
    <property type="match status" value="1"/>
</dbReference>
<sequence length="294" mass="33744">MQAAPPTPAESYLAHRRPFEVWYWVVSCCLSALGGSYAKWADYQRLGLALDWWKPLTWSWSSALLQLALVPALLWFTRRWPLHLDTWRRNLGWYLPASVAWSVLHVAGMVAFRKMVYLTQGASYKFGDWPAEVLYEYSKDVRTFIGMVLLIHGYRLLVLRLQGEASVLDVLDNGHAVEQVDRPERFLVRTLGREFLIAAADVEWLQSSGNYVNLHLGGRAYPLRSTIAGIEAKLDPARFLRIHRSYIVNLDQIVSIEPLDSGDARVHLKDGQSLPCSRRWRQLLRERVDPVAET</sequence>
<dbReference type="Gene3D" id="2.40.50.1020">
    <property type="entry name" value="LytTr DNA-binding domain"/>
    <property type="match status" value="1"/>
</dbReference>
<keyword evidence="2" id="KW-0812">Transmembrane</keyword>
<reference evidence="4 5" key="1">
    <citation type="submission" date="2020-10" db="EMBL/GenBank/DDBJ databases">
        <title>complete genome sequencing of Lysobacter sp. H23M41.</title>
        <authorList>
            <person name="Bae J.-W."/>
            <person name="Lee S.-Y."/>
        </authorList>
    </citation>
    <scope>NUCLEOTIDE SEQUENCE [LARGE SCALE GENOMIC DNA]</scope>
    <source>
        <strain evidence="4 5">H23M41</strain>
    </source>
</reference>
<dbReference type="InterPro" id="IPR007492">
    <property type="entry name" value="LytTR_DNA-bd_dom"/>
</dbReference>
<evidence type="ECO:0000313" key="4">
    <source>
        <dbReference type="EMBL" id="QOW23334.1"/>
    </source>
</evidence>
<dbReference type="PANTHER" id="PTHR37299:SF1">
    <property type="entry name" value="STAGE 0 SPORULATION PROTEIN A HOMOLOG"/>
    <property type="match status" value="1"/>
</dbReference>
<evidence type="ECO:0000256" key="2">
    <source>
        <dbReference type="SAM" id="Phobius"/>
    </source>
</evidence>
<accession>A0A7S6UN93</accession>
<evidence type="ECO:0000256" key="1">
    <source>
        <dbReference type="ARBA" id="ARBA00023012"/>
    </source>
</evidence>